<sequence length="321" mass="36192">MVFSFREKLNKSYQRWIAKNIPPRAKITLNRRNIFIVPSRNGLFFILACALIFIAAINYAVSLAFGLTFLMASIFILAILHCFNNLNQLTLESRSSLPVFCGDEARFRVLLSRSAKRTHEALELNFPKSPVSNTDLVARDLEEVDVFVLADKRGEFHAPRLRVTTIFPLGLCRAWSVVDLNLSCLVYPKPVAFAMTQFNSGSSGQDDSAMHVSGSEEFYGLRDYVPGDPMRSVAWKNVAKGQGMQVKQFVDYVDNKVWLDWDMFYGFSVEERLSRLCYCVLQLARSGNPFGLKIPGTEISPGTGPEHKRQLLKALALFSVD</sequence>
<keyword evidence="1" id="KW-0812">Transmembrane</keyword>
<name>A0A2A5BAX3_9GAMM</name>
<dbReference type="Proteomes" id="UP000218327">
    <property type="component" value="Unassembled WGS sequence"/>
</dbReference>
<dbReference type="EMBL" id="NVVJ01000001">
    <property type="protein sequence ID" value="PCJ28707.1"/>
    <property type="molecule type" value="Genomic_DNA"/>
</dbReference>
<evidence type="ECO:0000313" key="2">
    <source>
        <dbReference type="EMBL" id="PCJ28707.1"/>
    </source>
</evidence>
<organism evidence="2 3">
    <name type="scientific">SAR86 cluster bacterium</name>
    <dbReference type="NCBI Taxonomy" id="2030880"/>
    <lineage>
        <taxon>Bacteria</taxon>
        <taxon>Pseudomonadati</taxon>
        <taxon>Pseudomonadota</taxon>
        <taxon>Gammaproteobacteria</taxon>
        <taxon>SAR86 cluster</taxon>
    </lineage>
</organism>
<protein>
    <submittedName>
        <fullName evidence="2">DUF58 domain-containing protein</fullName>
    </submittedName>
</protein>
<dbReference type="AlphaFoldDB" id="A0A2A5BAX3"/>
<accession>A0A2A5BAX3</accession>
<keyword evidence="1" id="KW-0472">Membrane</keyword>
<dbReference type="PANTHER" id="PTHR34351">
    <property type="entry name" value="SLR1927 PROTEIN-RELATED"/>
    <property type="match status" value="1"/>
</dbReference>
<feature type="transmembrane region" description="Helical" evidence="1">
    <location>
        <begin position="41"/>
        <end position="61"/>
    </location>
</feature>
<reference evidence="3" key="1">
    <citation type="submission" date="2017-08" db="EMBL/GenBank/DDBJ databases">
        <title>A dynamic microbial community with high functional redundancy inhabits the cold, oxic subseafloor aquifer.</title>
        <authorList>
            <person name="Tully B.J."/>
            <person name="Wheat C.G."/>
            <person name="Glazer B.T."/>
            <person name="Huber J.A."/>
        </authorList>
    </citation>
    <scope>NUCLEOTIDE SEQUENCE [LARGE SCALE GENOMIC DNA]</scope>
</reference>
<proteinExistence type="predicted"/>
<evidence type="ECO:0000313" key="3">
    <source>
        <dbReference type="Proteomes" id="UP000218327"/>
    </source>
</evidence>
<keyword evidence="1" id="KW-1133">Transmembrane helix</keyword>
<feature type="transmembrane region" description="Helical" evidence="1">
    <location>
        <begin position="67"/>
        <end position="86"/>
    </location>
</feature>
<dbReference type="PANTHER" id="PTHR34351:SF1">
    <property type="entry name" value="SLR1927 PROTEIN"/>
    <property type="match status" value="1"/>
</dbReference>
<comment type="caution">
    <text evidence="2">The sequence shown here is derived from an EMBL/GenBank/DDBJ whole genome shotgun (WGS) entry which is preliminary data.</text>
</comment>
<gene>
    <name evidence="2" type="ORF">COA96_00560</name>
</gene>
<evidence type="ECO:0000256" key="1">
    <source>
        <dbReference type="SAM" id="Phobius"/>
    </source>
</evidence>